<evidence type="ECO:0000256" key="3">
    <source>
        <dbReference type="ARBA" id="ARBA00024344"/>
    </source>
</evidence>
<reference evidence="4 5" key="1">
    <citation type="submission" date="2019-09" db="EMBL/GenBank/DDBJ databases">
        <title>Whole genome sequences of isolates from the Mars Exploration Rovers.</title>
        <authorList>
            <person name="Seuylemezian A."/>
            <person name="Vaishampayan P."/>
        </authorList>
    </citation>
    <scope>NUCLEOTIDE SEQUENCE [LARGE SCALE GENOMIC DNA]</scope>
    <source>
        <strain evidence="4 5">MER_TA_151</strain>
    </source>
</reference>
<dbReference type="Pfam" id="PF07875">
    <property type="entry name" value="Coat_F"/>
    <property type="match status" value="1"/>
</dbReference>
<organism evidence="4 5">
    <name type="scientific">Niallia endozanthoxylica</name>
    <dbReference type="NCBI Taxonomy" id="2036016"/>
    <lineage>
        <taxon>Bacteria</taxon>
        <taxon>Bacillati</taxon>
        <taxon>Bacillota</taxon>
        <taxon>Bacilli</taxon>
        <taxon>Bacillales</taxon>
        <taxon>Bacillaceae</taxon>
        <taxon>Niallia</taxon>
    </lineage>
</organism>
<keyword evidence="5" id="KW-1185">Reference proteome</keyword>
<evidence type="ECO:0000256" key="2">
    <source>
        <dbReference type="ARBA" id="ARBA00024325"/>
    </source>
</evidence>
<dbReference type="PANTHER" id="PTHR39183">
    <property type="entry name" value="SPORE COAT PROTEIN F-LIKE PROTEIN YHCQ"/>
    <property type="match status" value="1"/>
</dbReference>
<dbReference type="AlphaFoldDB" id="A0A5J5H810"/>
<accession>A0A5J5H810</accession>
<keyword evidence="1" id="KW-0749">Sporulation</keyword>
<comment type="similarity">
    <text evidence="3">Belongs to the CotF family.</text>
</comment>
<dbReference type="OrthoDB" id="1930261at2"/>
<dbReference type="InterPro" id="IPR012851">
    <property type="entry name" value="Spore_coat_CotF-like"/>
</dbReference>
<evidence type="ECO:0000256" key="1">
    <source>
        <dbReference type="ARBA" id="ARBA00022969"/>
    </source>
</evidence>
<dbReference type="Proteomes" id="UP000326671">
    <property type="component" value="Unassembled WGS sequence"/>
</dbReference>
<dbReference type="Gene3D" id="1.20.1260.10">
    <property type="match status" value="1"/>
</dbReference>
<dbReference type="GO" id="GO:0030435">
    <property type="term" value="P:sporulation resulting in formation of a cellular spore"/>
    <property type="evidence" value="ECO:0007669"/>
    <property type="project" value="UniProtKB-KW"/>
</dbReference>
<name>A0A5J5H810_9BACI</name>
<proteinExistence type="inferred from homology"/>
<evidence type="ECO:0000313" key="5">
    <source>
        <dbReference type="Proteomes" id="UP000326671"/>
    </source>
</evidence>
<protein>
    <submittedName>
        <fullName evidence="4">Spore coat protein</fullName>
    </submittedName>
</protein>
<keyword evidence="4" id="KW-0946">Virion</keyword>
<gene>
    <name evidence="4" type="ORF">F4V44_22685</name>
</gene>
<comment type="subcellular location">
    <subcellularLocation>
        <location evidence="2">Spore coat</location>
    </subcellularLocation>
</comment>
<evidence type="ECO:0000313" key="4">
    <source>
        <dbReference type="EMBL" id="KAA9015742.1"/>
    </source>
</evidence>
<comment type="caution">
    <text evidence="4">The sequence shown here is derived from an EMBL/GenBank/DDBJ whole genome shotgun (WGS) entry which is preliminary data.</text>
</comment>
<keyword evidence="4" id="KW-0167">Capsid protein</keyword>
<sequence>MNQMIQNMTGMGGMTDQVIATDFLIAAKTGVKNLALAITETSTPEVRDTLKQYLNDAIDTHEQIFKYMVDKGYYHPNNLGEQLSVDLQASQTALNLAQGNAQS</sequence>
<dbReference type="PANTHER" id="PTHR39183:SF1">
    <property type="entry name" value="SPORE COAT PROTEIN F-LIKE PROTEIN YHCQ"/>
    <property type="match status" value="1"/>
</dbReference>
<dbReference type="InterPro" id="IPR012347">
    <property type="entry name" value="Ferritin-like"/>
</dbReference>
<dbReference type="RefSeq" id="WP_150442295.1">
    <property type="nucleotide sequence ID" value="NZ_VYKL01000040.1"/>
</dbReference>
<dbReference type="EMBL" id="VYKL01000040">
    <property type="protein sequence ID" value="KAA9015742.1"/>
    <property type="molecule type" value="Genomic_DNA"/>
</dbReference>